<comment type="caution">
    <text evidence="2">The sequence shown here is derived from an EMBL/GenBank/DDBJ whole genome shotgun (WGS) entry which is preliminary data.</text>
</comment>
<evidence type="ECO:0000256" key="1">
    <source>
        <dbReference type="SAM" id="MobiDB-lite"/>
    </source>
</evidence>
<feature type="region of interest" description="Disordered" evidence="1">
    <location>
        <begin position="96"/>
        <end position="125"/>
    </location>
</feature>
<proteinExistence type="predicted"/>
<dbReference type="Pfam" id="PF07120">
    <property type="entry name" value="DUF1376"/>
    <property type="match status" value="1"/>
</dbReference>
<protein>
    <recommendedName>
        <fullName evidence="4">Phage related protein</fullName>
    </recommendedName>
</protein>
<reference evidence="2 3" key="1">
    <citation type="submission" date="2012-03" db="EMBL/GenBank/DDBJ databases">
        <title>The Genome Sequence of Bartonella vinsonii subsp. arupensis str. Pm136co.</title>
        <authorList>
            <consortium name="The Broad Institute Genome Sequencing Platform"/>
            <consortium name="The Broad Institute Genome Sequencing Center for Infectious Disease"/>
            <person name="Feldgarden M."/>
            <person name="Kirby J."/>
            <person name="Kosoy M."/>
            <person name="Birtles R."/>
            <person name="Probert W.S."/>
            <person name="Chiaraviglio L."/>
            <person name="Young S.K."/>
            <person name="Zeng Q."/>
            <person name="Gargeya S."/>
            <person name="Fitzgerald M."/>
            <person name="Haas B."/>
            <person name="Abouelleil A."/>
            <person name="Alvarado L."/>
            <person name="Arachchi H.M."/>
            <person name="Berlin A."/>
            <person name="Chapman S.B."/>
            <person name="Gearin G."/>
            <person name="Goldberg J."/>
            <person name="Griggs A."/>
            <person name="Gujja S."/>
            <person name="Hansen M."/>
            <person name="Heiman D."/>
            <person name="Howarth C."/>
            <person name="Larimer J."/>
            <person name="Lui A."/>
            <person name="MacDonald P.J.P."/>
            <person name="McCowen C."/>
            <person name="Montmayeur A."/>
            <person name="Murphy C."/>
            <person name="Neiman D."/>
            <person name="Pearson M."/>
            <person name="Priest M."/>
            <person name="Roberts A."/>
            <person name="Saif S."/>
            <person name="Shea T."/>
            <person name="Sisk P."/>
            <person name="Stolte C."/>
            <person name="Sykes S."/>
            <person name="Wortman J."/>
            <person name="Nusbaum C."/>
            <person name="Birren B."/>
        </authorList>
    </citation>
    <scope>NUCLEOTIDE SEQUENCE [LARGE SCALE GENOMIC DNA]</scope>
    <source>
        <strain evidence="2 3">Pm136co</strain>
    </source>
</reference>
<dbReference type="EMBL" id="AIMH01000038">
    <property type="protein sequence ID" value="EJF96872.1"/>
    <property type="molecule type" value="Genomic_DNA"/>
</dbReference>
<organism evidence="2 3">
    <name type="scientific">Bartonella vinsonii subsp. arupensis Pm136co</name>
    <dbReference type="NCBI Taxonomy" id="1094561"/>
    <lineage>
        <taxon>Bacteria</taxon>
        <taxon>Pseudomonadati</taxon>
        <taxon>Pseudomonadota</taxon>
        <taxon>Alphaproteobacteria</taxon>
        <taxon>Hyphomicrobiales</taxon>
        <taxon>Bartonellaceae</taxon>
        <taxon>Bartonella</taxon>
    </lineage>
</organism>
<dbReference type="RefSeq" id="WP_004867131.1">
    <property type="nucleotide sequence ID" value="NZ_JH725046.1"/>
</dbReference>
<keyword evidence="3" id="KW-1185">Reference proteome</keyword>
<sequence length="125" mass="14308">MSNRNKFVTINLDKWLLDLAGLPPAEGNIYMRLRLKMLHTGKPLPDNLRALAALASCSVNELEDALDLLLETGHIIRQDDGRLWNLDLEKELKDSNEKLNKSSERAKKAAEARWHKHKEEVKDVN</sequence>
<dbReference type="Proteomes" id="UP000008948">
    <property type="component" value="Unassembled WGS sequence"/>
</dbReference>
<dbReference type="InterPro" id="IPR010781">
    <property type="entry name" value="DUF1376"/>
</dbReference>
<name>A0ABP2QVM4_BARVI</name>
<evidence type="ECO:0008006" key="4">
    <source>
        <dbReference type="Google" id="ProtNLM"/>
    </source>
</evidence>
<accession>A0ABP2QVM4</accession>
<evidence type="ECO:0000313" key="3">
    <source>
        <dbReference type="Proteomes" id="UP000008948"/>
    </source>
</evidence>
<evidence type="ECO:0000313" key="2">
    <source>
        <dbReference type="EMBL" id="EJF96872.1"/>
    </source>
</evidence>
<gene>
    <name evidence="2" type="ORF">MEI_01484</name>
</gene>